<accession>A0AA96JB31</accession>
<gene>
    <name evidence="3" type="ORF">RN606_04165</name>
</gene>
<dbReference type="Gene3D" id="2.60.420.10">
    <property type="entry name" value="Maltose phosphorylase, domain 3"/>
    <property type="match status" value="1"/>
</dbReference>
<dbReference type="InterPro" id="IPR008928">
    <property type="entry name" value="6-hairpin_glycosidase_sf"/>
</dbReference>
<evidence type="ECO:0000313" key="3">
    <source>
        <dbReference type="EMBL" id="WNM25351.1"/>
    </source>
</evidence>
<dbReference type="InterPro" id="IPR008902">
    <property type="entry name" value="Rhamnosid_concanavalin"/>
</dbReference>
<dbReference type="PANTHER" id="PTHR34987">
    <property type="entry name" value="C, PUTATIVE (AFU_ORTHOLOGUE AFUA_3G02880)-RELATED"/>
    <property type="match status" value="1"/>
</dbReference>
<dbReference type="AlphaFoldDB" id="A0AA96JB31"/>
<dbReference type="Pfam" id="PF05592">
    <property type="entry name" value="Bac_rhamnosid"/>
    <property type="match status" value="1"/>
</dbReference>
<dbReference type="Gene3D" id="2.60.120.260">
    <property type="entry name" value="Galactose-binding domain-like"/>
    <property type="match status" value="2"/>
</dbReference>
<dbReference type="Proteomes" id="UP001304125">
    <property type="component" value="Chromosome"/>
</dbReference>
<reference evidence="3 4" key="1">
    <citation type="submission" date="2023-09" db="EMBL/GenBank/DDBJ databases">
        <title>Demequina sp. a novel bacteria isolated from Capsicum annuum.</title>
        <authorList>
            <person name="Humaira Z."/>
            <person name="Lee J."/>
            <person name="Cho D."/>
        </authorList>
    </citation>
    <scope>NUCLEOTIDE SEQUENCE [LARGE SCALE GENOMIC DNA]</scope>
    <source>
        <strain evidence="3 4">OYTSA14</strain>
    </source>
</reference>
<dbReference type="RefSeq" id="WP_313500243.1">
    <property type="nucleotide sequence ID" value="NZ_CP134879.1"/>
</dbReference>
<dbReference type="Pfam" id="PF17389">
    <property type="entry name" value="Bac_rhamnosid6H"/>
    <property type="match status" value="1"/>
</dbReference>
<dbReference type="InterPro" id="IPR012341">
    <property type="entry name" value="6hp_glycosidase-like_sf"/>
</dbReference>
<evidence type="ECO:0000259" key="2">
    <source>
        <dbReference type="Pfam" id="PF17389"/>
    </source>
</evidence>
<feature type="domain" description="Alpha-L-rhamnosidase six-hairpin glycosidase" evidence="2">
    <location>
        <begin position="391"/>
        <end position="635"/>
    </location>
</feature>
<dbReference type="EMBL" id="CP134879">
    <property type="protein sequence ID" value="WNM25351.1"/>
    <property type="molecule type" value="Genomic_DNA"/>
</dbReference>
<dbReference type="Gene3D" id="1.50.10.10">
    <property type="match status" value="1"/>
</dbReference>
<protein>
    <submittedName>
        <fullName evidence="3">Family 78 glycoside hydrolase catalytic domain</fullName>
    </submittedName>
</protein>
<sequence length="822" mass="89438">MSTTDEGMAAAVVAVDASAWVGHWISHGPVSGPTDPIGIGREDGDADFGRYLFSTAFDLADVPAEALVRLTADSRYVLFCNGEEVGRGPVRSQPRRLSYDVLDLAPHLVEGVNSLVVLVTYYGSPNSFWFPAAANPIIGRRPVLVLEGQVGAVSLATDDSWRSAEMPAWTLATGIAHIGVPVEEVDARRLPVGWQRGEGVAWEPASILSASHPGALARSQPPTDPYGPLIRRRIGELGGDVAAPVGGAWSRVAARPEGENVIERATSVLETAAEPAGAGTEYLGTGGVLHGVLDMGRVVAGNVSFEVDAPAGTRVDLHYREVAWKPGKADPMSLPMTGTTYVARGEDDAYGTLEVNGFRYIHVVVDSSDDVEIAFRGLRVSERLYPYENEARFTSSDPELDALWKASLRTVQLNSQDAFTDCPTREQRAWVGDGTVHQMVHLAGSTDWRLCWQYLHLGNSPRSDGILPMSVAGETERGSGFTIPDWSLYWIRGLYEMHRHTDDLDQLAELLPTAERIVRWYLPFVTGDGVIADVPEWNLVDWSSIFLPGRSSILTSMWVASLGHVAEIADRVENGGTARWARGLIAAAREGFEQFWDADRGTYIDHIIDGEARDAASQLAGALAILSGLAPRERWDSIVAWITEPDRAVVRSWIGGDGGYSAEKIFDQLNGIQRIDWDAKQECVSAQPFASFLVHDALARAGRVDLIVRNIRRWSEFLRDGYDTFGECWGWGTPVHGWSSTPMRDLARYVVGVSPAAPGFAEARITPAYGIVDRFDGEVASPSGRITVSVNGRSVTVDSPVPFEVLDGAGTLHRRHAGRFSF</sequence>
<evidence type="ECO:0000313" key="4">
    <source>
        <dbReference type="Proteomes" id="UP001304125"/>
    </source>
</evidence>
<dbReference type="GO" id="GO:0016787">
    <property type="term" value="F:hydrolase activity"/>
    <property type="evidence" value="ECO:0007669"/>
    <property type="project" value="UniProtKB-KW"/>
</dbReference>
<dbReference type="SUPFAM" id="SSF48208">
    <property type="entry name" value="Six-hairpin glycosidases"/>
    <property type="match status" value="1"/>
</dbReference>
<dbReference type="PANTHER" id="PTHR34987:SF4">
    <property type="entry name" value="ALPHA-L-RHAMNOSIDASE C-TERMINAL DOMAIN-CONTAINING PROTEIN"/>
    <property type="match status" value="1"/>
</dbReference>
<dbReference type="GO" id="GO:0005975">
    <property type="term" value="P:carbohydrate metabolic process"/>
    <property type="evidence" value="ECO:0007669"/>
    <property type="project" value="InterPro"/>
</dbReference>
<organism evidence="3 4">
    <name type="scientific">Demequina capsici</name>
    <dbReference type="NCBI Taxonomy" id="3075620"/>
    <lineage>
        <taxon>Bacteria</taxon>
        <taxon>Bacillati</taxon>
        <taxon>Actinomycetota</taxon>
        <taxon>Actinomycetes</taxon>
        <taxon>Micrococcales</taxon>
        <taxon>Demequinaceae</taxon>
        <taxon>Demequina</taxon>
    </lineage>
</organism>
<dbReference type="InterPro" id="IPR035396">
    <property type="entry name" value="Bac_rhamnosid6H"/>
</dbReference>
<keyword evidence="4" id="KW-1185">Reference proteome</keyword>
<feature type="domain" description="Alpha-L-rhamnosidase concanavalin-like" evidence="1">
    <location>
        <begin position="292"/>
        <end position="364"/>
    </location>
</feature>
<keyword evidence="3" id="KW-0378">Hydrolase</keyword>
<name>A0AA96JB31_9MICO</name>
<evidence type="ECO:0000259" key="1">
    <source>
        <dbReference type="Pfam" id="PF05592"/>
    </source>
</evidence>
<proteinExistence type="predicted"/>